<evidence type="ECO:0000313" key="2">
    <source>
        <dbReference type="EMBL" id="CAD6251895.1"/>
    </source>
</evidence>
<proteinExistence type="predicted"/>
<protein>
    <submittedName>
        <fullName evidence="2">Uncharacterized protein</fullName>
    </submittedName>
</protein>
<feature type="compositionally biased region" description="Basic and acidic residues" evidence="1">
    <location>
        <begin position="38"/>
        <end position="63"/>
    </location>
</feature>
<name>A0A811Q7C5_9POAL</name>
<feature type="region of interest" description="Disordered" evidence="1">
    <location>
        <begin position="1"/>
        <end position="117"/>
    </location>
</feature>
<dbReference type="Proteomes" id="UP000604825">
    <property type="component" value="Unassembled WGS sequence"/>
</dbReference>
<accession>A0A811Q7C5</accession>
<keyword evidence="3" id="KW-1185">Reference proteome</keyword>
<reference evidence="2" key="1">
    <citation type="submission" date="2020-10" db="EMBL/GenBank/DDBJ databases">
        <authorList>
            <person name="Han B."/>
            <person name="Lu T."/>
            <person name="Zhao Q."/>
            <person name="Huang X."/>
            <person name="Zhao Y."/>
        </authorList>
    </citation>
    <scope>NUCLEOTIDE SEQUENCE</scope>
</reference>
<feature type="compositionally biased region" description="Basic and acidic residues" evidence="1">
    <location>
        <begin position="16"/>
        <end position="27"/>
    </location>
</feature>
<organism evidence="2 3">
    <name type="scientific">Miscanthus lutarioriparius</name>
    <dbReference type="NCBI Taxonomy" id="422564"/>
    <lineage>
        <taxon>Eukaryota</taxon>
        <taxon>Viridiplantae</taxon>
        <taxon>Streptophyta</taxon>
        <taxon>Embryophyta</taxon>
        <taxon>Tracheophyta</taxon>
        <taxon>Spermatophyta</taxon>
        <taxon>Magnoliopsida</taxon>
        <taxon>Liliopsida</taxon>
        <taxon>Poales</taxon>
        <taxon>Poaceae</taxon>
        <taxon>PACMAD clade</taxon>
        <taxon>Panicoideae</taxon>
        <taxon>Andropogonodae</taxon>
        <taxon>Andropogoneae</taxon>
        <taxon>Saccharinae</taxon>
        <taxon>Miscanthus</taxon>
    </lineage>
</organism>
<evidence type="ECO:0000256" key="1">
    <source>
        <dbReference type="SAM" id="MobiDB-lite"/>
    </source>
</evidence>
<gene>
    <name evidence="2" type="ORF">NCGR_LOCUS35628</name>
</gene>
<comment type="caution">
    <text evidence="2">The sequence shown here is derived from an EMBL/GenBank/DDBJ whole genome shotgun (WGS) entry which is preliminary data.</text>
</comment>
<dbReference type="EMBL" id="CAJGYO010000008">
    <property type="protein sequence ID" value="CAD6251895.1"/>
    <property type="molecule type" value="Genomic_DNA"/>
</dbReference>
<evidence type="ECO:0000313" key="3">
    <source>
        <dbReference type="Proteomes" id="UP000604825"/>
    </source>
</evidence>
<sequence length="117" mass="12074">MARAEGLLRGPGNAAEARRSGRDRDGDASPATPGGESTEERAARASISGREKAGVESESESDRVNVVSTCDYLGHPVSSSGPAAPEQEDATPSLPTGPLPIRPKRIRKPNSLVTGPS</sequence>
<dbReference type="AlphaFoldDB" id="A0A811Q7C5"/>